<reference evidence="3 4" key="1">
    <citation type="journal article" date="2018" name="Proc. R. Soc. B">
        <title>A non-coding region near Follistatin controls head colour polymorphism in the Gouldian finch.</title>
        <authorList>
            <person name="Toomey M.B."/>
            <person name="Marques C.I."/>
            <person name="Andrade P."/>
            <person name="Araujo P.M."/>
            <person name="Sabatino S."/>
            <person name="Gazda M.A."/>
            <person name="Afonso S."/>
            <person name="Lopes R.J."/>
            <person name="Corbo J.C."/>
            <person name="Carneiro M."/>
        </authorList>
    </citation>
    <scope>NUCLEOTIDE SEQUENCE [LARGE SCALE GENOMIC DNA]</scope>
    <source>
        <strain evidence="3">Red01</strain>
        <tissue evidence="3">Muscle</tissue>
    </source>
</reference>
<protein>
    <submittedName>
        <fullName evidence="3">Uncharacterized protein</fullName>
    </submittedName>
</protein>
<dbReference type="Proteomes" id="UP000276834">
    <property type="component" value="Unassembled WGS sequence"/>
</dbReference>
<keyword evidence="4" id="KW-1185">Reference proteome</keyword>
<sequence length="176" mass="19560">MGSDLRPHNFLQHYDVLKDIWVSLAAMPTPRYAATSVLRGTKIYVLAQPSLGCSIPELEFRNSLSFAGGRQSKYAVNAFEVFDTDTRSWTKFPNIPNKRAFSSFVPTEEKLFSLGGLRQGRLYRQPKFMRTVDVFDLEQGGSWAGPGPSRGAWGHLGTHRAGFGVTGMGLGTQNWD</sequence>
<dbReference type="EMBL" id="QUSF01000173">
    <property type="protein sequence ID" value="RLV88726.1"/>
    <property type="molecule type" value="Genomic_DNA"/>
</dbReference>
<evidence type="ECO:0000313" key="3">
    <source>
        <dbReference type="EMBL" id="RLV88726.1"/>
    </source>
</evidence>
<evidence type="ECO:0000256" key="2">
    <source>
        <dbReference type="ARBA" id="ARBA00022737"/>
    </source>
</evidence>
<accession>A0A3L8RWZ8</accession>
<name>A0A3L8RWZ8_CHLGU</name>
<dbReference type="OrthoDB" id="45365at2759"/>
<dbReference type="InterPro" id="IPR015915">
    <property type="entry name" value="Kelch-typ_b-propeller"/>
</dbReference>
<keyword evidence="2" id="KW-0677">Repeat</keyword>
<organism evidence="3 4">
    <name type="scientific">Chloebia gouldiae</name>
    <name type="common">Gouldian finch</name>
    <name type="synonym">Erythrura gouldiae</name>
    <dbReference type="NCBI Taxonomy" id="44316"/>
    <lineage>
        <taxon>Eukaryota</taxon>
        <taxon>Metazoa</taxon>
        <taxon>Chordata</taxon>
        <taxon>Craniata</taxon>
        <taxon>Vertebrata</taxon>
        <taxon>Euteleostomi</taxon>
        <taxon>Archelosauria</taxon>
        <taxon>Archosauria</taxon>
        <taxon>Dinosauria</taxon>
        <taxon>Saurischia</taxon>
        <taxon>Theropoda</taxon>
        <taxon>Coelurosauria</taxon>
        <taxon>Aves</taxon>
        <taxon>Neognathae</taxon>
        <taxon>Neoaves</taxon>
        <taxon>Telluraves</taxon>
        <taxon>Australaves</taxon>
        <taxon>Passeriformes</taxon>
        <taxon>Passeroidea</taxon>
        <taxon>Passeridae</taxon>
        <taxon>Chloebia</taxon>
    </lineage>
</organism>
<evidence type="ECO:0000256" key="1">
    <source>
        <dbReference type="ARBA" id="ARBA00022441"/>
    </source>
</evidence>
<dbReference type="SUPFAM" id="SSF117281">
    <property type="entry name" value="Kelch motif"/>
    <property type="match status" value="1"/>
</dbReference>
<dbReference type="PANTHER" id="PTHR46260:SF1">
    <property type="entry name" value="KELCH DOMAIN-CONTAINING PROTEIN 8A"/>
    <property type="match status" value="1"/>
</dbReference>
<evidence type="ECO:0000313" key="4">
    <source>
        <dbReference type="Proteomes" id="UP000276834"/>
    </source>
</evidence>
<keyword evidence="1" id="KW-0880">Kelch repeat</keyword>
<gene>
    <name evidence="3" type="ORF">DV515_00015343</name>
</gene>
<dbReference type="Gene3D" id="2.120.10.80">
    <property type="entry name" value="Kelch-type beta propeller"/>
    <property type="match status" value="1"/>
</dbReference>
<proteinExistence type="predicted"/>
<dbReference type="AlphaFoldDB" id="A0A3L8RWZ8"/>
<dbReference type="InterPro" id="IPR051746">
    <property type="entry name" value="Kelch_domain_containing_8"/>
</dbReference>
<dbReference type="PANTHER" id="PTHR46260">
    <property type="entry name" value="RING-TYPE DOMAIN-CONTAINING PROTEIN"/>
    <property type="match status" value="1"/>
</dbReference>
<comment type="caution">
    <text evidence="3">The sequence shown here is derived from an EMBL/GenBank/DDBJ whole genome shotgun (WGS) entry which is preliminary data.</text>
</comment>